<gene>
    <name evidence="1" type="ORF">PR048_020192</name>
</gene>
<keyword evidence="2" id="KW-1185">Reference proteome</keyword>
<evidence type="ECO:0000313" key="1">
    <source>
        <dbReference type="EMBL" id="KAJ8879584.1"/>
    </source>
</evidence>
<protein>
    <submittedName>
        <fullName evidence="1">Uncharacterized protein</fullName>
    </submittedName>
</protein>
<evidence type="ECO:0000313" key="2">
    <source>
        <dbReference type="Proteomes" id="UP001159363"/>
    </source>
</evidence>
<comment type="caution">
    <text evidence="1">The sequence shown here is derived from an EMBL/GenBank/DDBJ whole genome shotgun (WGS) entry which is preliminary data.</text>
</comment>
<accession>A0ABQ9H5L6</accession>
<proteinExistence type="predicted"/>
<organism evidence="1 2">
    <name type="scientific">Dryococelus australis</name>
    <dbReference type="NCBI Taxonomy" id="614101"/>
    <lineage>
        <taxon>Eukaryota</taxon>
        <taxon>Metazoa</taxon>
        <taxon>Ecdysozoa</taxon>
        <taxon>Arthropoda</taxon>
        <taxon>Hexapoda</taxon>
        <taxon>Insecta</taxon>
        <taxon>Pterygota</taxon>
        <taxon>Neoptera</taxon>
        <taxon>Polyneoptera</taxon>
        <taxon>Phasmatodea</taxon>
        <taxon>Verophasmatodea</taxon>
        <taxon>Anareolatae</taxon>
        <taxon>Phasmatidae</taxon>
        <taxon>Eurycanthinae</taxon>
        <taxon>Dryococelus</taxon>
    </lineage>
</organism>
<name>A0ABQ9H5L6_9NEOP</name>
<dbReference type="Proteomes" id="UP001159363">
    <property type="component" value="Chromosome 6"/>
</dbReference>
<sequence>MIMKLLRRILERAALHFEDLLTVICECEGVVKSRPLSYVSDDPRDLQPLTPAMFRQETCTLGVPDLHQLEQVDLNKRRLYQQKLRANFRSWFRTEYLIQLLEKWFSGELIRPIQRIYPLEISAPVEELKAQVAHQVEKGSSRTMSFKGSTVARDGKVVITSQKLRY</sequence>
<reference evidence="1 2" key="1">
    <citation type="submission" date="2023-02" db="EMBL/GenBank/DDBJ databases">
        <title>LHISI_Scaffold_Assembly.</title>
        <authorList>
            <person name="Stuart O.P."/>
            <person name="Cleave R."/>
            <person name="Magrath M.J.L."/>
            <person name="Mikheyev A.S."/>
        </authorList>
    </citation>
    <scope>NUCLEOTIDE SEQUENCE [LARGE SCALE GENOMIC DNA]</scope>
    <source>
        <strain evidence="1">Daus_M_001</strain>
        <tissue evidence="1">Leg muscle</tissue>
    </source>
</reference>
<dbReference type="EMBL" id="JARBHB010000007">
    <property type="protein sequence ID" value="KAJ8879584.1"/>
    <property type="molecule type" value="Genomic_DNA"/>
</dbReference>